<evidence type="ECO:0000313" key="1">
    <source>
        <dbReference type="EMBL" id="QOR62092.1"/>
    </source>
</evidence>
<dbReference type="PANTHER" id="PTHR35399">
    <property type="entry name" value="SLR8030 PROTEIN"/>
    <property type="match status" value="1"/>
</dbReference>
<organism evidence="1 2">
    <name type="scientific">Sulfurovum indicum</name>
    <dbReference type="NCBI Taxonomy" id="2779528"/>
    <lineage>
        <taxon>Bacteria</taxon>
        <taxon>Pseudomonadati</taxon>
        <taxon>Campylobacterota</taxon>
        <taxon>Epsilonproteobacteria</taxon>
        <taxon>Campylobacterales</taxon>
        <taxon>Sulfurovaceae</taxon>
        <taxon>Sulfurovum</taxon>
    </lineage>
</organism>
<gene>
    <name evidence="1" type="ORF">IMZ28_00990</name>
</gene>
<dbReference type="Proteomes" id="UP000595074">
    <property type="component" value="Chromosome"/>
</dbReference>
<keyword evidence="2" id="KW-1185">Reference proteome</keyword>
<dbReference type="RefSeq" id="WP_197548793.1">
    <property type="nucleotide sequence ID" value="NZ_CP063164.1"/>
</dbReference>
<evidence type="ECO:0000313" key="2">
    <source>
        <dbReference type="Proteomes" id="UP000595074"/>
    </source>
</evidence>
<sequence>MSKIQWSLFLLILTVVAVKIILLDPKEVHLLASKIEKISFEPVPLSKTDAEKSTLRISNRLYLTYENNRTVTYPLQYHQIAKMGEKIGGGTIGLLTDREERGLKNRDGKPHISTEPDGNSLITSGGRHFLITHLEEAPGALYETELVMGEGKVLTAIETKSVDLSRTGGSIIDCASSKTVYGSHLGGEENYAMNSRYADKASPFYIDCLLDGSSQTSDGVFHYFCDYVEGMKAYLNENNISKENGYNGREFTPYNYGYIIEVKPDENGSTEAAKHYVTGRYSPELAVMMPDHRTLYMSDDGNYKGFWKFVSDEPIEQFRKVWKGRLYAAKLTQLSDRNGGKFKVQWRELGHASDSEIKALIDKKMKLSDIFEIAKPDKNGVCPGGFKKINEDSAVECLKIKSGMHKAAAFLESRKYAAYLGATMEFRKGEGLSYDPQRNRLYFAISTINKSMEDDHDGEESLNDIRLPENICGAVYALDLDSNYSVQKMEAMVIGKPLREYEPFSEEYRCHPDAIANPDNIMYLGKSILVIGEDSRNHVNNMLWAYNINEKSLTRIASLPIGAEVTGLDKTVIEGKGLLLFNVQHPFADNPKNVEEDTPNEVLVEESTDEQKRAQIGYIGGIPKVMIFQ</sequence>
<protein>
    <submittedName>
        <fullName evidence="1">DUF839 domain-containing protein</fullName>
    </submittedName>
</protein>
<dbReference type="KEGG" id="sinu:IMZ28_00990"/>
<dbReference type="EMBL" id="CP063164">
    <property type="protein sequence ID" value="QOR62092.1"/>
    <property type="molecule type" value="Genomic_DNA"/>
</dbReference>
<name>A0A7M1S4S7_9BACT</name>
<dbReference type="InterPro" id="IPR008557">
    <property type="entry name" value="PhoX"/>
</dbReference>
<dbReference type="Pfam" id="PF05787">
    <property type="entry name" value="PhoX"/>
    <property type="match status" value="1"/>
</dbReference>
<proteinExistence type="predicted"/>
<dbReference type="AlphaFoldDB" id="A0A7M1S4S7"/>
<dbReference type="PANTHER" id="PTHR35399:SF2">
    <property type="entry name" value="DUF839 DOMAIN-CONTAINING PROTEIN"/>
    <property type="match status" value="1"/>
</dbReference>
<accession>A0A7M1S4S7</accession>
<reference evidence="1 2" key="1">
    <citation type="submission" date="2020-10" db="EMBL/GenBank/DDBJ databases">
        <title>The genome of sulfurovum sp.</title>
        <authorList>
            <person name="Xie S."/>
            <person name="Shao Z."/>
            <person name="Jiang L."/>
        </authorList>
    </citation>
    <scope>NUCLEOTIDE SEQUENCE [LARGE SCALE GENOMIC DNA]</scope>
    <source>
        <strain evidence="1 2">ST-419</strain>
    </source>
</reference>